<keyword evidence="3" id="KW-1185">Reference proteome</keyword>
<name>A0A0D7WBG6_9FLAO</name>
<dbReference type="OrthoDB" id="795301at2"/>
<evidence type="ECO:0000313" key="2">
    <source>
        <dbReference type="EMBL" id="KJD36520.1"/>
    </source>
</evidence>
<dbReference type="PATRIC" id="fig|1435349.4.peg.1178"/>
<feature type="transmembrane region" description="Helical" evidence="1">
    <location>
        <begin position="122"/>
        <end position="139"/>
    </location>
</feature>
<dbReference type="EMBL" id="JTDW01000002">
    <property type="protein sequence ID" value="KJD36520.1"/>
    <property type="molecule type" value="Genomic_DNA"/>
</dbReference>
<dbReference type="Proteomes" id="UP000032578">
    <property type="component" value="Unassembled WGS sequence"/>
</dbReference>
<reference evidence="2 3" key="1">
    <citation type="submission" date="2014-11" db="EMBL/GenBank/DDBJ databases">
        <title>Tamlana sedimentorum sp. nov., isolated from shallow sand sediments of the Sea of Japan.</title>
        <authorList>
            <person name="Romanenko L.A."/>
        </authorList>
    </citation>
    <scope>NUCLEOTIDE SEQUENCE [LARGE SCALE GENOMIC DNA]</scope>
    <source>
        <strain evidence="2 3">JCM 19808</strain>
    </source>
</reference>
<proteinExistence type="predicted"/>
<gene>
    <name evidence="2" type="ORF">PW52_02375</name>
</gene>
<keyword evidence="1" id="KW-1133">Transmembrane helix</keyword>
<protein>
    <submittedName>
        <fullName evidence="2">Uncharacterized protein</fullName>
    </submittedName>
</protein>
<feature type="transmembrane region" description="Helical" evidence="1">
    <location>
        <begin position="151"/>
        <end position="168"/>
    </location>
</feature>
<evidence type="ECO:0000256" key="1">
    <source>
        <dbReference type="SAM" id="Phobius"/>
    </source>
</evidence>
<comment type="caution">
    <text evidence="2">The sequence shown here is derived from an EMBL/GenBank/DDBJ whole genome shotgun (WGS) entry which is preliminary data.</text>
</comment>
<dbReference type="RefSeq" id="WP_044631334.1">
    <property type="nucleotide sequence ID" value="NZ_JTDW01000002.1"/>
</dbReference>
<dbReference type="AlphaFoldDB" id="A0A0D7WBG6"/>
<sequence>METNIDFRKIWNKQKTETPNVEILYSKVNKLKKRSFLTLIIVNITLLLTISFIGFIWYYYQPELITTKIGIVLIILATIMYLLPFNKQFSLLTKNKTEPNSKEYLQQLIKLKKAQVFQQTKMLSMFFIMLSLGIGLYLFEYVSRMTLTWGIITYGITLIWFAINWFYLRPKVITKQNTKLNRLLVEFEKLNNQMND</sequence>
<dbReference type="STRING" id="1435349.PW52_02375"/>
<keyword evidence="1" id="KW-0472">Membrane</keyword>
<accession>A0A0D7WBG6</accession>
<feature type="transmembrane region" description="Helical" evidence="1">
    <location>
        <begin position="36"/>
        <end position="59"/>
    </location>
</feature>
<keyword evidence="1" id="KW-0812">Transmembrane</keyword>
<organism evidence="2 3">
    <name type="scientific">Neotamlana sedimentorum</name>
    <dbReference type="NCBI Taxonomy" id="1435349"/>
    <lineage>
        <taxon>Bacteria</taxon>
        <taxon>Pseudomonadati</taxon>
        <taxon>Bacteroidota</taxon>
        <taxon>Flavobacteriia</taxon>
        <taxon>Flavobacteriales</taxon>
        <taxon>Flavobacteriaceae</taxon>
        <taxon>Neotamlana</taxon>
    </lineage>
</organism>
<evidence type="ECO:0000313" key="3">
    <source>
        <dbReference type="Proteomes" id="UP000032578"/>
    </source>
</evidence>
<feature type="transmembrane region" description="Helical" evidence="1">
    <location>
        <begin position="65"/>
        <end position="84"/>
    </location>
</feature>